<proteinExistence type="predicted"/>
<protein>
    <submittedName>
        <fullName evidence="2">Uncharacterized protein</fullName>
    </submittedName>
</protein>
<feature type="compositionally biased region" description="Basic and acidic residues" evidence="1">
    <location>
        <begin position="17"/>
        <end position="28"/>
    </location>
</feature>
<name>A0A8K1C5E4_PYTOL</name>
<evidence type="ECO:0000256" key="1">
    <source>
        <dbReference type="SAM" id="MobiDB-lite"/>
    </source>
</evidence>
<keyword evidence="3" id="KW-1185">Reference proteome</keyword>
<feature type="region of interest" description="Disordered" evidence="1">
    <location>
        <begin position="1"/>
        <end position="34"/>
    </location>
</feature>
<gene>
    <name evidence="2" type="ORF">Poli38472_006789</name>
</gene>
<reference evidence="2" key="1">
    <citation type="submission" date="2019-03" db="EMBL/GenBank/DDBJ databases">
        <title>Long read genome sequence of the mycoparasitic Pythium oligandrum ATCC 38472 isolated from sugarbeet rhizosphere.</title>
        <authorList>
            <person name="Gaulin E."/>
        </authorList>
    </citation>
    <scope>NUCLEOTIDE SEQUENCE</scope>
    <source>
        <strain evidence="2">ATCC 38472_TT</strain>
    </source>
</reference>
<evidence type="ECO:0000313" key="3">
    <source>
        <dbReference type="Proteomes" id="UP000794436"/>
    </source>
</evidence>
<dbReference type="Proteomes" id="UP000794436">
    <property type="component" value="Unassembled WGS sequence"/>
</dbReference>
<dbReference type="EMBL" id="SPLM01000145">
    <property type="protein sequence ID" value="TMW56779.1"/>
    <property type="molecule type" value="Genomic_DNA"/>
</dbReference>
<accession>A0A8K1C5E4</accession>
<feature type="compositionally biased region" description="Acidic residues" evidence="1">
    <location>
        <begin position="303"/>
        <end position="315"/>
    </location>
</feature>
<sequence>MPHELSLSPPATKRVRRESQHQEGDAKAPRRRKPRLVWRTRDSERSKEYNLTLDVNNVKQEIHDLQMMRDLLFARQLNRPDTNDGSCVKVVRQYYHALRYGYQDSKFDMLAFFRSVVDEYVRLGRFVGIKQLIEMSQRYKMICSPMHMTFKHAEVIPQDTTPGSSPEVVVVATFSYAGTVTELGAQRVFPSLLTNPDLMKRLIGQQVGGMGKAHFIVDPTTLRIVGYVFDLNLPAAFLRLLKNVKKVARVLDGSRFTPEYYIGEVSNPVQEPLNDEIASKLPLPEADPATTAWKMSMNTLLSSEDDDQEPEQETS</sequence>
<comment type="caution">
    <text evidence="2">The sequence shown here is derived from an EMBL/GenBank/DDBJ whole genome shotgun (WGS) entry which is preliminary data.</text>
</comment>
<evidence type="ECO:0000313" key="2">
    <source>
        <dbReference type="EMBL" id="TMW56779.1"/>
    </source>
</evidence>
<dbReference type="OrthoDB" id="167057at2759"/>
<dbReference type="AlphaFoldDB" id="A0A8K1C5E4"/>
<feature type="region of interest" description="Disordered" evidence="1">
    <location>
        <begin position="296"/>
        <end position="315"/>
    </location>
</feature>
<organism evidence="2 3">
    <name type="scientific">Pythium oligandrum</name>
    <name type="common">Mycoparasitic fungus</name>
    <dbReference type="NCBI Taxonomy" id="41045"/>
    <lineage>
        <taxon>Eukaryota</taxon>
        <taxon>Sar</taxon>
        <taxon>Stramenopiles</taxon>
        <taxon>Oomycota</taxon>
        <taxon>Peronosporomycetes</taxon>
        <taxon>Pythiales</taxon>
        <taxon>Pythiaceae</taxon>
        <taxon>Pythium</taxon>
    </lineage>
</organism>